<feature type="domain" description="Rhodanese" evidence="3">
    <location>
        <begin position="165"/>
        <end position="258"/>
    </location>
</feature>
<dbReference type="InterPro" id="IPR036873">
    <property type="entry name" value="Rhodanese-like_dom_sf"/>
</dbReference>
<dbReference type="Pfam" id="PF00581">
    <property type="entry name" value="Rhodanese"/>
    <property type="match status" value="2"/>
</dbReference>
<dbReference type="InterPro" id="IPR001763">
    <property type="entry name" value="Rhodanese-like_dom"/>
</dbReference>
<dbReference type="InterPro" id="IPR045078">
    <property type="entry name" value="TST/MPST-like"/>
</dbReference>
<evidence type="ECO:0000313" key="4">
    <source>
        <dbReference type="EMBL" id="GAA2326036.1"/>
    </source>
</evidence>
<keyword evidence="1" id="KW-0808">Transferase</keyword>
<evidence type="ECO:0000313" key="5">
    <source>
        <dbReference type="Proteomes" id="UP001501444"/>
    </source>
</evidence>
<dbReference type="SMART" id="SM00450">
    <property type="entry name" value="RHOD"/>
    <property type="match status" value="2"/>
</dbReference>
<evidence type="ECO:0000259" key="3">
    <source>
        <dbReference type="PROSITE" id="PS50206"/>
    </source>
</evidence>
<dbReference type="PROSITE" id="PS00380">
    <property type="entry name" value="RHODANESE_1"/>
    <property type="match status" value="1"/>
</dbReference>
<name>A0ABN3FBP2_9ACTN</name>
<feature type="domain" description="Rhodanese" evidence="3">
    <location>
        <begin position="42"/>
        <end position="135"/>
    </location>
</feature>
<organism evidence="4 5">
    <name type="scientific">Dactylosporangium salmoneum</name>
    <dbReference type="NCBI Taxonomy" id="53361"/>
    <lineage>
        <taxon>Bacteria</taxon>
        <taxon>Bacillati</taxon>
        <taxon>Actinomycetota</taxon>
        <taxon>Actinomycetes</taxon>
        <taxon>Micromonosporales</taxon>
        <taxon>Micromonosporaceae</taxon>
        <taxon>Dactylosporangium</taxon>
    </lineage>
</organism>
<dbReference type="Proteomes" id="UP001501444">
    <property type="component" value="Unassembled WGS sequence"/>
</dbReference>
<evidence type="ECO:0000256" key="1">
    <source>
        <dbReference type="ARBA" id="ARBA00022679"/>
    </source>
</evidence>
<dbReference type="PANTHER" id="PTHR11364:SF27">
    <property type="entry name" value="SULFURTRANSFERASE"/>
    <property type="match status" value="1"/>
</dbReference>
<dbReference type="EMBL" id="BAAARV010000003">
    <property type="protein sequence ID" value="GAA2326036.1"/>
    <property type="molecule type" value="Genomic_DNA"/>
</dbReference>
<accession>A0ABN3FBP2</accession>
<evidence type="ECO:0000256" key="2">
    <source>
        <dbReference type="ARBA" id="ARBA00022737"/>
    </source>
</evidence>
<dbReference type="Gene3D" id="3.40.250.10">
    <property type="entry name" value="Rhodanese-like domain"/>
    <property type="match status" value="2"/>
</dbReference>
<keyword evidence="2" id="KW-0677">Repeat</keyword>
<sequence>MSEPRSQHLISARELIDHPVPRPVVLHVGRASATLPAPQVKIAGAHVTELEDDFGGPADGERGRLPLPDARSVTDRIRSWGIDGATPVIVYAARSELVSAATRAWFVLRWAGLPDVRLLDGGLDAWRAEGGGTEDIATTAPAVPSAFTASPGRLPTIDADRAAQFGARGNLLDARDKAAYAGGHIPGARLVPSPVFDDGRLKSAEALQSALPIPAAVYCGAGVSATTVAFAYATLGRTVPVYVASWSGWTADADRPIEQA</sequence>
<dbReference type="PANTHER" id="PTHR11364">
    <property type="entry name" value="THIOSULFATE SULFERTANSFERASE"/>
    <property type="match status" value="1"/>
</dbReference>
<keyword evidence="5" id="KW-1185">Reference proteome</keyword>
<dbReference type="InterPro" id="IPR001307">
    <property type="entry name" value="Thiosulphate_STrfase_CS"/>
</dbReference>
<protein>
    <submittedName>
        <fullName evidence="4">Sulfurtransferase</fullName>
    </submittedName>
</protein>
<reference evidence="4 5" key="1">
    <citation type="journal article" date="2019" name="Int. J. Syst. Evol. Microbiol.">
        <title>The Global Catalogue of Microorganisms (GCM) 10K type strain sequencing project: providing services to taxonomists for standard genome sequencing and annotation.</title>
        <authorList>
            <consortium name="The Broad Institute Genomics Platform"/>
            <consortium name="The Broad Institute Genome Sequencing Center for Infectious Disease"/>
            <person name="Wu L."/>
            <person name="Ma J."/>
        </authorList>
    </citation>
    <scope>NUCLEOTIDE SEQUENCE [LARGE SCALE GENOMIC DNA]</scope>
    <source>
        <strain evidence="4 5">JCM 3272</strain>
    </source>
</reference>
<proteinExistence type="predicted"/>
<gene>
    <name evidence="4" type="ORF">GCM10010170_000500</name>
</gene>
<comment type="caution">
    <text evidence="4">The sequence shown here is derived from an EMBL/GenBank/DDBJ whole genome shotgun (WGS) entry which is preliminary data.</text>
</comment>
<dbReference type="PROSITE" id="PS50206">
    <property type="entry name" value="RHODANESE_3"/>
    <property type="match status" value="2"/>
</dbReference>
<dbReference type="SUPFAM" id="SSF52821">
    <property type="entry name" value="Rhodanese/Cell cycle control phosphatase"/>
    <property type="match status" value="2"/>
</dbReference>